<dbReference type="EMBL" id="LAZR01006110">
    <property type="protein sequence ID" value="KKM94659.1"/>
    <property type="molecule type" value="Genomic_DNA"/>
</dbReference>
<evidence type="ECO:0000256" key="1">
    <source>
        <dbReference type="SAM" id="MobiDB-lite"/>
    </source>
</evidence>
<evidence type="ECO:0000313" key="2">
    <source>
        <dbReference type="EMBL" id="KKM94659.1"/>
    </source>
</evidence>
<dbReference type="AlphaFoldDB" id="A0A0F9LIG0"/>
<feature type="region of interest" description="Disordered" evidence="1">
    <location>
        <begin position="30"/>
        <end position="105"/>
    </location>
</feature>
<sequence length="146" mass="16718">MLAKNCVPYVLLCAGVSVTVLISGCSGALSPQKADYEKLPGSGDRMADGPGLISSQKGDDYDGGYTLYSKDQSKESLVHPNQSTEQPSKLAEEANPSTSQQQNYEEFERYQQFQRMPEDSSEYQRFREWQEWKQYQQWRNRNSEQQ</sequence>
<name>A0A0F9LIG0_9ZZZZ</name>
<reference evidence="2" key="1">
    <citation type="journal article" date="2015" name="Nature">
        <title>Complex archaea that bridge the gap between prokaryotes and eukaryotes.</title>
        <authorList>
            <person name="Spang A."/>
            <person name="Saw J.H."/>
            <person name="Jorgensen S.L."/>
            <person name="Zaremba-Niedzwiedzka K."/>
            <person name="Martijn J."/>
            <person name="Lind A.E."/>
            <person name="van Eijk R."/>
            <person name="Schleper C."/>
            <person name="Guy L."/>
            <person name="Ettema T.J."/>
        </authorList>
    </citation>
    <scope>NUCLEOTIDE SEQUENCE</scope>
</reference>
<accession>A0A0F9LIG0</accession>
<proteinExistence type="predicted"/>
<evidence type="ECO:0008006" key="3">
    <source>
        <dbReference type="Google" id="ProtNLM"/>
    </source>
</evidence>
<protein>
    <recommendedName>
        <fullName evidence="3">Lipoprotein</fullName>
    </recommendedName>
</protein>
<dbReference type="PROSITE" id="PS51257">
    <property type="entry name" value="PROKAR_LIPOPROTEIN"/>
    <property type="match status" value="1"/>
</dbReference>
<comment type="caution">
    <text evidence="2">The sequence shown here is derived from an EMBL/GenBank/DDBJ whole genome shotgun (WGS) entry which is preliminary data.</text>
</comment>
<feature type="compositionally biased region" description="Polar residues" evidence="1">
    <location>
        <begin position="95"/>
        <end position="104"/>
    </location>
</feature>
<organism evidence="2">
    <name type="scientific">marine sediment metagenome</name>
    <dbReference type="NCBI Taxonomy" id="412755"/>
    <lineage>
        <taxon>unclassified sequences</taxon>
        <taxon>metagenomes</taxon>
        <taxon>ecological metagenomes</taxon>
    </lineage>
</organism>
<gene>
    <name evidence="2" type="ORF">LCGC14_1196070</name>
</gene>